<protein>
    <recommendedName>
        <fullName evidence="6">Tetraspanin</fullName>
    </recommendedName>
</protein>
<dbReference type="GeneID" id="115254138"/>
<comment type="subcellular location">
    <subcellularLocation>
        <location evidence="1 6">Membrane</location>
        <topology evidence="1 6">Multi-pass membrane protein</topology>
    </subcellularLocation>
</comment>
<evidence type="ECO:0000256" key="3">
    <source>
        <dbReference type="ARBA" id="ARBA00022692"/>
    </source>
</evidence>
<feature type="transmembrane region" description="Helical" evidence="6">
    <location>
        <begin position="219"/>
        <end position="240"/>
    </location>
</feature>
<accession>A0ABM2A1T3</accession>
<keyword evidence="5 6" id="KW-0472">Membrane</keyword>
<dbReference type="RefSeq" id="XP_029724686.2">
    <property type="nucleotide sequence ID" value="XM_029868826.2"/>
</dbReference>
<evidence type="ECO:0000313" key="7">
    <source>
        <dbReference type="EnsemblMetazoa" id="AALFPA23_023661.P35223"/>
    </source>
</evidence>
<evidence type="ECO:0000256" key="2">
    <source>
        <dbReference type="ARBA" id="ARBA00006840"/>
    </source>
</evidence>
<reference evidence="7" key="2">
    <citation type="submission" date="2025-05" db="UniProtKB">
        <authorList>
            <consortium name="EnsemblMetazoa"/>
        </authorList>
    </citation>
    <scope>IDENTIFICATION</scope>
    <source>
        <strain evidence="7">Foshan</strain>
    </source>
</reference>
<dbReference type="Pfam" id="PF00335">
    <property type="entry name" value="Tetraspanin"/>
    <property type="match status" value="1"/>
</dbReference>
<dbReference type="InterPro" id="IPR008952">
    <property type="entry name" value="Tetraspanin_EC2_sf"/>
</dbReference>
<keyword evidence="3 6" id="KW-0812">Transmembrane</keyword>
<evidence type="ECO:0000313" key="8">
    <source>
        <dbReference type="Proteomes" id="UP000069940"/>
    </source>
</evidence>
<dbReference type="PANTHER" id="PTHR19282">
    <property type="entry name" value="TETRASPANIN"/>
    <property type="match status" value="1"/>
</dbReference>
<evidence type="ECO:0000256" key="6">
    <source>
        <dbReference type="RuleBase" id="RU361218"/>
    </source>
</evidence>
<comment type="similarity">
    <text evidence="2 6">Belongs to the tetraspanin (TM4SF) family.</text>
</comment>
<reference evidence="8" key="1">
    <citation type="journal article" date="2015" name="Proc. Natl. Acad. Sci. U.S.A.">
        <title>Genome sequence of the Asian Tiger mosquito, Aedes albopictus, reveals insights into its biology, genetics, and evolution.</title>
        <authorList>
            <person name="Chen X.G."/>
            <person name="Jiang X."/>
            <person name="Gu J."/>
            <person name="Xu M."/>
            <person name="Wu Y."/>
            <person name="Deng Y."/>
            <person name="Zhang C."/>
            <person name="Bonizzoni M."/>
            <person name="Dermauw W."/>
            <person name="Vontas J."/>
            <person name="Armbruster P."/>
            <person name="Huang X."/>
            <person name="Yang Y."/>
            <person name="Zhang H."/>
            <person name="He W."/>
            <person name="Peng H."/>
            <person name="Liu Y."/>
            <person name="Wu K."/>
            <person name="Chen J."/>
            <person name="Lirakis M."/>
            <person name="Topalis P."/>
            <person name="Van Leeuwen T."/>
            <person name="Hall A.B."/>
            <person name="Jiang X."/>
            <person name="Thorpe C."/>
            <person name="Mueller R.L."/>
            <person name="Sun C."/>
            <person name="Waterhouse R.M."/>
            <person name="Yan G."/>
            <person name="Tu Z.J."/>
            <person name="Fang X."/>
            <person name="James A.A."/>
        </authorList>
    </citation>
    <scope>NUCLEOTIDE SEQUENCE [LARGE SCALE GENOMIC DNA]</scope>
    <source>
        <strain evidence="8">Foshan</strain>
    </source>
</reference>
<dbReference type="EnsemblMetazoa" id="AALFPA23_023661.R35223">
    <property type="protein sequence ID" value="AALFPA23_023661.P35223"/>
    <property type="gene ID" value="AALFPA23_023661"/>
</dbReference>
<name>A0ABM2A1T3_AEDAL</name>
<evidence type="ECO:0000256" key="5">
    <source>
        <dbReference type="ARBA" id="ARBA00023136"/>
    </source>
</evidence>
<dbReference type="PRINTS" id="PR00259">
    <property type="entry name" value="TMFOUR"/>
</dbReference>
<feature type="transmembrane region" description="Helical" evidence="6">
    <location>
        <begin position="21"/>
        <end position="42"/>
    </location>
</feature>
<dbReference type="PIRSF" id="PIRSF002419">
    <property type="entry name" value="Tetraspanin"/>
    <property type="match status" value="1"/>
</dbReference>
<evidence type="ECO:0000256" key="4">
    <source>
        <dbReference type="ARBA" id="ARBA00022989"/>
    </source>
</evidence>
<dbReference type="Proteomes" id="UP000069940">
    <property type="component" value="Unassembled WGS sequence"/>
</dbReference>
<proteinExistence type="inferred from homology"/>
<dbReference type="CDD" id="cd03127">
    <property type="entry name" value="tetraspanin_LEL"/>
    <property type="match status" value="1"/>
</dbReference>
<sequence>MLLTAHHQQKQQQTGSWSMKWIKFFLFMTNVMFVFVGVLVISTGAAVRSVYSDFTAFVDEQFYSPACMFIVVGVITVAIATFGFIGTIRESSLLINIYCGLLSVVFLLEVTATLVGVHHRHEVNGFLRQSLNSSLQRYPWNSHIQKSVDFMQIELGCCGVDSYQDWEDVFAVVDLDNGDVMAELPASCCREYLDGDCIPHQAGCFPTMYALLRHCSKTVFSGLLLVSTVQILAALFAFILGQRIRLVKTRSSLDALKYKTTVGAFDYRRLAELSIEKPKSLDV</sequence>
<dbReference type="InterPro" id="IPR000301">
    <property type="entry name" value="Tetraspanin_animals"/>
</dbReference>
<keyword evidence="8" id="KW-1185">Reference proteome</keyword>
<dbReference type="PANTHER" id="PTHR19282:SF28">
    <property type="entry name" value="TETRASPANIN"/>
    <property type="match status" value="1"/>
</dbReference>
<organism evidence="7 8">
    <name type="scientific">Aedes albopictus</name>
    <name type="common">Asian tiger mosquito</name>
    <name type="synonym">Stegomyia albopicta</name>
    <dbReference type="NCBI Taxonomy" id="7160"/>
    <lineage>
        <taxon>Eukaryota</taxon>
        <taxon>Metazoa</taxon>
        <taxon>Ecdysozoa</taxon>
        <taxon>Arthropoda</taxon>
        <taxon>Hexapoda</taxon>
        <taxon>Insecta</taxon>
        <taxon>Pterygota</taxon>
        <taxon>Neoptera</taxon>
        <taxon>Endopterygota</taxon>
        <taxon>Diptera</taxon>
        <taxon>Nematocera</taxon>
        <taxon>Culicoidea</taxon>
        <taxon>Culicidae</taxon>
        <taxon>Culicinae</taxon>
        <taxon>Aedini</taxon>
        <taxon>Aedes</taxon>
        <taxon>Stegomyia</taxon>
    </lineage>
</organism>
<dbReference type="Gene3D" id="1.10.1450.10">
    <property type="entry name" value="Tetraspanin"/>
    <property type="match status" value="1"/>
</dbReference>
<feature type="transmembrane region" description="Helical" evidence="6">
    <location>
        <begin position="97"/>
        <end position="117"/>
    </location>
</feature>
<feature type="transmembrane region" description="Helical" evidence="6">
    <location>
        <begin position="62"/>
        <end position="85"/>
    </location>
</feature>
<keyword evidence="4 6" id="KW-1133">Transmembrane helix</keyword>
<evidence type="ECO:0000256" key="1">
    <source>
        <dbReference type="ARBA" id="ARBA00004141"/>
    </source>
</evidence>
<dbReference type="SUPFAM" id="SSF48652">
    <property type="entry name" value="Tetraspanin"/>
    <property type="match status" value="1"/>
</dbReference>
<dbReference type="InterPro" id="IPR018499">
    <property type="entry name" value="Tetraspanin/Peripherin"/>
</dbReference>